<dbReference type="InterPro" id="IPR047057">
    <property type="entry name" value="MerR_fam"/>
</dbReference>
<evidence type="ECO:0000256" key="1">
    <source>
        <dbReference type="ARBA" id="ARBA00023125"/>
    </source>
</evidence>
<dbReference type="GO" id="GO:0003700">
    <property type="term" value="F:DNA-binding transcription factor activity"/>
    <property type="evidence" value="ECO:0007669"/>
    <property type="project" value="InterPro"/>
</dbReference>
<dbReference type="InterPro" id="IPR009061">
    <property type="entry name" value="DNA-bd_dom_put_sf"/>
</dbReference>
<dbReference type="Gene3D" id="1.10.1660.10">
    <property type="match status" value="1"/>
</dbReference>
<evidence type="ECO:0000259" key="2">
    <source>
        <dbReference type="PROSITE" id="PS50937"/>
    </source>
</evidence>
<dbReference type="Proteomes" id="UP000464314">
    <property type="component" value="Chromosome"/>
</dbReference>
<name>A0A6P1TIA6_9FIRM</name>
<keyword evidence="4" id="KW-1185">Reference proteome</keyword>
<evidence type="ECO:0000313" key="4">
    <source>
        <dbReference type="Proteomes" id="UP000464314"/>
    </source>
</evidence>
<sequence>MLLKIHEFAEFSGISTRALHLYDRIGLFCPAKTDETNGYRYYDTEQMLELNTILSFKKVGLPLKDIKEIKLSNYSKEIIVNKLLDRKNENQKLVDIASLNNEIIDVLLADLKNYIPSNTNSEQEALRLSKLVCLENEKLEQYLSQILWL</sequence>
<dbReference type="PROSITE" id="PS50937">
    <property type="entry name" value="HTH_MERR_2"/>
    <property type="match status" value="1"/>
</dbReference>
<dbReference type="SMART" id="SM00422">
    <property type="entry name" value="HTH_MERR"/>
    <property type="match status" value="1"/>
</dbReference>
<protein>
    <submittedName>
        <fullName evidence="3">MerR family transcriptional regulator</fullName>
    </submittedName>
</protein>
<organism evidence="3 4">
    <name type="scientific">Anaerocolumna sedimenticola</name>
    <dbReference type="NCBI Taxonomy" id="2696063"/>
    <lineage>
        <taxon>Bacteria</taxon>
        <taxon>Bacillati</taxon>
        <taxon>Bacillota</taxon>
        <taxon>Clostridia</taxon>
        <taxon>Lachnospirales</taxon>
        <taxon>Lachnospiraceae</taxon>
        <taxon>Anaerocolumna</taxon>
    </lineage>
</organism>
<dbReference type="KEGG" id="anr:Ana3638_02560"/>
<dbReference type="Pfam" id="PF13411">
    <property type="entry name" value="MerR_1"/>
    <property type="match status" value="1"/>
</dbReference>
<accession>A0A6P1TIA6</accession>
<proteinExistence type="predicted"/>
<dbReference type="PANTHER" id="PTHR30204">
    <property type="entry name" value="REDOX-CYCLING DRUG-SENSING TRANSCRIPTIONAL ACTIVATOR SOXR"/>
    <property type="match status" value="1"/>
</dbReference>
<dbReference type="InterPro" id="IPR000551">
    <property type="entry name" value="MerR-type_HTH_dom"/>
</dbReference>
<evidence type="ECO:0000313" key="3">
    <source>
        <dbReference type="EMBL" id="QHQ59822.1"/>
    </source>
</evidence>
<dbReference type="GO" id="GO:0003677">
    <property type="term" value="F:DNA binding"/>
    <property type="evidence" value="ECO:0007669"/>
    <property type="project" value="UniProtKB-KW"/>
</dbReference>
<gene>
    <name evidence="3" type="ORF">Ana3638_02560</name>
</gene>
<reference evidence="3 4" key="1">
    <citation type="submission" date="2020-01" db="EMBL/GenBank/DDBJ databases">
        <title>Genome analysis of Anaerocolumna sp. CBA3638.</title>
        <authorList>
            <person name="Kim J."/>
            <person name="Roh S.W."/>
        </authorList>
    </citation>
    <scope>NUCLEOTIDE SEQUENCE [LARGE SCALE GENOMIC DNA]</scope>
    <source>
        <strain evidence="3 4">CBA3638</strain>
    </source>
</reference>
<keyword evidence="1" id="KW-0238">DNA-binding</keyword>
<dbReference type="EMBL" id="CP048000">
    <property type="protein sequence ID" value="QHQ59822.1"/>
    <property type="molecule type" value="Genomic_DNA"/>
</dbReference>
<feature type="domain" description="HTH merR-type" evidence="2">
    <location>
        <begin position="2"/>
        <end position="72"/>
    </location>
</feature>
<dbReference type="SUPFAM" id="SSF46955">
    <property type="entry name" value="Putative DNA-binding domain"/>
    <property type="match status" value="1"/>
</dbReference>
<dbReference type="PANTHER" id="PTHR30204:SF97">
    <property type="entry name" value="MERR FAMILY REGULATORY PROTEIN"/>
    <property type="match status" value="1"/>
</dbReference>
<dbReference type="AlphaFoldDB" id="A0A6P1TIA6"/>
<dbReference type="RefSeq" id="WP_161836658.1">
    <property type="nucleotide sequence ID" value="NZ_CP048000.1"/>
</dbReference>